<evidence type="ECO:0000256" key="1">
    <source>
        <dbReference type="SAM" id="SignalP"/>
    </source>
</evidence>
<comment type="caution">
    <text evidence="2">The sequence shown here is derived from an EMBL/GenBank/DDBJ whole genome shotgun (WGS) entry which is preliminary data.</text>
</comment>
<feature type="chain" id="PRO_5044715960" description="Secreted protein" evidence="1">
    <location>
        <begin position="24"/>
        <end position="67"/>
    </location>
</feature>
<evidence type="ECO:0000313" key="2">
    <source>
        <dbReference type="EMBL" id="KAJ1199746.1"/>
    </source>
</evidence>
<dbReference type="EMBL" id="JANPWB010000003">
    <property type="protein sequence ID" value="KAJ1199746.1"/>
    <property type="molecule type" value="Genomic_DNA"/>
</dbReference>
<proteinExistence type="predicted"/>
<evidence type="ECO:0008006" key="5">
    <source>
        <dbReference type="Google" id="ProtNLM"/>
    </source>
</evidence>
<dbReference type="Proteomes" id="UP001066276">
    <property type="component" value="Chromosome 2_1"/>
</dbReference>
<feature type="signal peptide" evidence="1">
    <location>
        <begin position="1"/>
        <end position="23"/>
    </location>
</feature>
<protein>
    <recommendedName>
        <fullName evidence="5">Secreted protein</fullName>
    </recommendedName>
</protein>
<keyword evidence="1" id="KW-0732">Signal</keyword>
<keyword evidence="4" id="KW-1185">Reference proteome</keyword>
<organism evidence="2 4">
    <name type="scientific">Pleurodeles waltl</name>
    <name type="common">Iberian ribbed newt</name>
    <dbReference type="NCBI Taxonomy" id="8319"/>
    <lineage>
        <taxon>Eukaryota</taxon>
        <taxon>Metazoa</taxon>
        <taxon>Chordata</taxon>
        <taxon>Craniata</taxon>
        <taxon>Vertebrata</taxon>
        <taxon>Euteleostomi</taxon>
        <taxon>Amphibia</taxon>
        <taxon>Batrachia</taxon>
        <taxon>Caudata</taxon>
        <taxon>Salamandroidea</taxon>
        <taxon>Salamandridae</taxon>
        <taxon>Pleurodelinae</taxon>
        <taxon>Pleurodeles</taxon>
    </lineage>
</organism>
<reference evidence="2" key="1">
    <citation type="journal article" date="2022" name="bioRxiv">
        <title>Sequencing and chromosome-scale assembly of the giantPleurodeles waltlgenome.</title>
        <authorList>
            <person name="Brown T."/>
            <person name="Elewa A."/>
            <person name="Iarovenko S."/>
            <person name="Subramanian E."/>
            <person name="Araus A.J."/>
            <person name="Petzold A."/>
            <person name="Susuki M."/>
            <person name="Suzuki K.-i.T."/>
            <person name="Hayashi T."/>
            <person name="Toyoda A."/>
            <person name="Oliveira C."/>
            <person name="Osipova E."/>
            <person name="Leigh N.D."/>
            <person name="Simon A."/>
            <person name="Yun M.H."/>
        </authorList>
    </citation>
    <scope>NUCLEOTIDE SEQUENCE</scope>
    <source>
        <strain evidence="2">20211129_DDA</strain>
        <tissue evidence="2">Liver</tissue>
    </source>
</reference>
<accession>A0AAV7VFS1</accession>
<dbReference type="AlphaFoldDB" id="A0AAV7VFS1"/>
<dbReference type="EMBL" id="JANPWB010000003">
    <property type="protein sequence ID" value="KAJ1199748.1"/>
    <property type="molecule type" value="Genomic_DNA"/>
</dbReference>
<evidence type="ECO:0000313" key="4">
    <source>
        <dbReference type="Proteomes" id="UP001066276"/>
    </source>
</evidence>
<name>A0AAV7VFS1_PLEWA</name>
<evidence type="ECO:0000313" key="3">
    <source>
        <dbReference type="EMBL" id="KAJ1199748.1"/>
    </source>
</evidence>
<sequence>MTACGNALIYFLALIVLLRSCSCKLHVRCNRLYQARAAARVFMETARVRTAARVFVEAARALQQQPV</sequence>
<gene>
    <name evidence="2" type="ORF">NDU88_003579</name>
    <name evidence="3" type="ORF">NDU88_003581</name>
</gene>